<protein>
    <submittedName>
        <fullName evidence="2">Uncharacterized protein</fullName>
    </submittedName>
</protein>
<evidence type="ECO:0000313" key="3">
    <source>
        <dbReference type="Proteomes" id="UP001239213"/>
    </source>
</evidence>
<name>A0AAJ0DME1_9PEZI</name>
<gene>
    <name evidence="2" type="ORF">CCUS01_14040</name>
</gene>
<sequence>MNPFSLTPISQEHAFNGPNLMLERVTWLPEAGRRSRHKEIEEKAPQEYLRLPSHWFMNPRRRTTTPWVVQRAFTLLLDSLPEMFALVHHAVLWRILTRCEDLFPYGRSIALLASYFTSSTQAWRQDLSLRLEFSQTFGMYSRAPGYLLYKPISFIASLAFLLSPPDLAASPKAFATAYSLQALRTITLAIRVVELGEFLPTASQCKLKDRDALGRSWTIIKIVGSPHRIGNSGSPTFVFFPNLLVALSASKHTYWPCIDRTLGNLASSPLFDLIDPACLNLPTNLKEFQQRTKQNFIHFHAAYVVIITFGLLANH</sequence>
<feature type="transmembrane region" description="Helical" evidence="1">
    <location>
        <begin position="296"/>
        <end position="313"/>
    </location>
</feature>
<dbReference type="Proteomes" id="UP001239213">
    <property type="component" value="Unassembled WGS sequence"/>
</dbReference>
<dbReference type="EMBL" id="MPDP01000030">
    <property type="protein sequence ID" value="KAK1492258.1"/>
    <property type="molecule type" value="Genomic_DNA"/>
</dbReference>
<reference evidence="2" key="1">
    <citation type="submission" date="2016-11" db="EMBL/GenBank/DDBJ databases">
        <title>The genome sequence of Colletotrichum cuscutae.</title>
        <authorList>
            <person name="Baroncelli R."/>
        </authorList>
    </citation>
    <scope>NUCLEOTIDE SEQUENCE</scope>
    <source>
        <strain evidence="2">IMI 304802</strain>
    </source>
</reference>
<keyword evidence="1" id="KW-0472">Membrane</keyword>
<keyword evidence="3" id="KW-1185">Reference proteome</keyword>
<keyword evidence="1" id="KW-1133">Transmembrane helix</keyword>
<evidence type="ECO:0000256" key="1">
    <source>
        <dbReference type="SAM" id="Phobius"/>
    </source>
</evidence>
<keyword evidence="1" id="KW-0812">Transmembrane</keyword>
<organism evidence="2 3">
    <name type="scientific">Colletotrichum cuscutae</name>
    <dbReference type="NCBI Taxonomy" id="1209917"/>
    <lineage>
        <taxon>Eukaryota</taxon>
        <taxon>Fungi</taxon>
        <taxon>Dikarya</taxon>
        <taxon>Ascomycota</taxon>
        <taxon>Pezizomycotina</taxon>
        <taxon>Sordariomycetes</taxon>
        <taxon>Hypocreomycetidae</taxon>
        <taxon>Glomerellales</taxon>
        <taxon>Glomerellaceae</taxon>
        <taxon>Colletotrichum</taxon>
        <taxon>Colletotrichum acutatum species complex</taxon>
    </lineage>
</organism>
<proteinExistence type="predicted"/>
<comment type="caution">
    <text evidence="2">The sequence shown here is derived from an EMBL/GenBank/DDBJ whole genome shotgun (WGS) entry which is preliminary data.</text>
</comment>
<evidence type="ECO:0000313" key="2">
    <source>
        <dbReference type="EMBL" id="KAK1492258.1"/>
    </source>
</evidence>
<dbReference type="AlphaFoldDB" id="A0AAJ0DME1"/>
<accession>A0AAJ0DME1</accession>